<feature type="domain" description="DNA-directed DNA polymerase X" evidence="11">
    <location>
        <begin position="203"/>
        <end position="538"/>
    </location>
</feature>
<evidence type="ECO:0000256" key="3">
    <source>
        <dbReference type="ARBA" id="ARBA00022695"/>
    </source>
</evidence>
<keyword evidence="7 9" id="KW-0234">DNA repair</keyword>
<dbReference type="SUPFAM" id="SSF47802">
    <property type="entry name" value="DNA polymerase beta, N-terminal domain-like"/>
    <property type="match status" value="1"/>
</dbReference>
<sequence length="541" mass="60200">MAPTPSPGKRRRLHEEISGDRSQPQAQRRVLSQAVRLWVLADKLETSEIETAYRLAQELGALRSSDIKFANLVLTAVKAPKRVWLALRREATGSNLSDEWLRSLNVLHVDWLADTEKKGIMQAYDAYRIVLPRDTAESAQKASPSASSSSIKKEVASPSCIKKESPSLSSPPSSTPVIPTSPPPPAWTNSEYSCQRPSPLRSAHNQPLVDELEVIRKQRDLTSQRWSERSYSMCLSAIKAYPRKVCSQSLKEVKSLKGVGPKMIVSIARPAESCQFCSSGQIVEAQQILSDPANPIMFSFMELYGVGPVAARELYEDGCRSNADVVARGKSLATHLDVADCLGILPDLKLPIPRAEVEEIASLLYEEARVVLPGCRYTICGGYRRGKPRSNDVDVVISHEGNGARIHDILDRLKRKGIMSYNVNVLTHSDEARLDAALHLNVAEIVVLPPRSVIVPHPKHRRVDLVMCPPQIYGAAVIGWTGAKTFEKDIRRWAKLKGYKFHSTGLRVRETGELVETPTEEDVFRLLGLRWMPPEWRNTDA</sequence>
<gene>
    <name evidence="12" type="ORF">BDZ90DRAFT_269018</name>
</gene>
<dbReference type="InterPro" id="IPR022312">
    <property type="entry name" value="DNA_pol_X"/>
</dbReference>
<dbReference type="Gene3D" id="3.30.460.10">
    <property type="entry name" value="Beta Polymerase, domain 2"/>
    <property type="match status" value="1"/>
</dbReference>
<dbReference type="EMBL" id="KZ819680">
    <property type="protein sequence ID" value="PWN24552.1"/>
    <property type="molecule type" value="Genomic_DNA"/>
</dbReference>
<dbReference type="GO" id="GO:0006303">
    <property type="term" value="P:double-strand break repair via nonhomologous end joining"/>
    <property type="evidence" value="ECO:0007669"/>
    <property type="project" value="TreeGrafter"/>
</dbReference>
<dbReference type="InterPro" id="IPR002054">
    <property type="entry name" value="DNA-dir_DNA_pol_X"/>
</dbReference>
<dbReference type="AlphaFoldDB" id="A0A316UH05"/>
<comment type="function">
    <text evidence="9">DNA polymerase that functions in several pathways of DNA repair. Involved in base excision repair (BER) responsible for repair of lesions that give rise to abasic (AP) sites in DNA. Also contributes to DNA double-strand break repair by non-homologous end joining and homologous recombination. Has both template-dependent and template-independent (terminal transferase) DNA polymerase activities. Has also a 5'-deoxyribose-5-phosphate lyase (dRP lyase) activity.</text>
</comment>
<feature type="compositionally biased region" description="Low complexity" evidence="10">
    <location>
        <begin position="139"/>
        <end position="150"/>
    </location>
</feature>
<dbReference type="GO" id="GO:0003887">
    <property type="term" value="F:DNA-directed DNA polymerase activity"/>
    <property type="evidence" value="ECO:0007669"/>
    <property type="project" value="UniProtKB-UniRule"/>
</dbReference>
<accession>A0A316UH05</accession>
<keyword evidence="9" id="KW-0539">Nucleus</keyword>
<dbReference type="InterPro" id="IPR029398">
    <property type="entry name" value="PolB_thumb"/>
</dbReference>
<dbReference type="Gene3D" id="3.30.210.10">
    <property type="entry name" value="DNA polymerase, thumb domain"/>
    <property type="match status" value="1"/>
</dbReference>
<protein>
    <recommendedName>
        <fullName evidence="9">DNA polymerase</fullName>
        <ecNumber evidence="9">2.7.7.7</ecNumber>
    </recommendedName>
</protein>
<dbReference type="EC" id="2.7.7.7" evidence="9"/>
<dbReference type="Gene3D" id="1.10.150.110">
    <property type="entry name" value="DNA polymerase beta, N-terminal domain-like"/>
    <property type="match status" value="1"/>
</dbReference>
<dbReference type="PRINTS" id="PR00870">
    <property type="entry name" value="DNAPOLXBETA"/>
</dbReference>
<comment type="similarity">
    <text evidence="9">Belongs to the DNA polymerase type-X family.</text>
</comment>
<evidence type="ECO:0000256" key="1">
    <source>
        <dbReference type="ARBA" id="ARBA00022634"/>
    </source>
</evidence>
<evidence type="ECO:0000259" key="11">
    <source>
        <dbReference type="SMART" id="SM00483"/>
    </source>
</evidence>
<proteinExistence type="inferred from homology"/>
<dbReference type="SUPFAM" id="SSF81301">
    <property type="entry name" value="Nucleotidyltransferase"/>
    <property type="match status" value="1"/>
</dbReference>
<evidence type="ECO:0000256" key="6">
    <source>
        <dbReference type="ARBA" id="ARBA00022932"/>
    </source>
</evidence>
<feature type="compositionally biased region" description="Low complexity" evidence="10">
    <location>
        <begin position="166"/>
        <end position="178"/>
    </location>
</feature>
<dbReference type="STRING" id="1569628.A0A316UH05"/>
<dbReference type="PANTHER" id="PTHR11276:SF28">
    <property type="entry name" value="DNA POLYMERASE LAMBDA"/>
    <property type="match status" value="1"/>
</dbReference>
<evidence type="ECO:0000256" key="5">
    <source>
        <dbReference type="ARBA" id="ARBA00022763"/>
    </source>
</evidence>
<dbReference type="FunFam" id="3.30.210.10:FF:000005">
    <property type="entry name" value="DNA polymerase IV"/>
    <property type="match status" value="1"/>
</dbReference>
<keyword evidence="5 9" id="KW-0227">DNA damage</keyword>
<name>A0A316UH05_9BASI</name>
<comment type="subcellular location">
    <subcellularLocation>
        <location evidence="9">Nucleus</location>
    </subcellularLocation>
</comment>
<dbReference type="Pfam" id="PF14792">
    <property type="entry name" value="DNA_pol_B_palm"/>
    <property type="match status" value="1"/>
</dbReference>
<dbReference type="CDD" id="cd00141">
    <property type="entry name" value="NT_POLXc"/>
    <property type="match status" value="1"/>
</dbReference>
<evidence type="ECO:0000256" key="10">
    <source>
        <dbReference type="SAM" id="MobiDB-lite"/>
    </source>
</evidence>
<dbReference type="InterPro" id="IPR043519">
    <property type="entry name" value="NT_sf"/>
</dbReference>
<evidence type="ECO:0000256" key="7">
    <source>
        <dbReference type="ARBA" id="ARBA00023204"/>
    </source>
</evidence>
<keyword evidence="3 9" id="KW-0548">Nucleotidyltransferase</keyword>
<keyword evidence="1" id="KW-0237">DNA synthesis</keyword>
<dbReference type="RefSeq" id="XP_025359164.1">
    <property type="nucleotide sequence ID" value="XM_025508729.1"/>
</dbReference>
<keyword evidence="4" id="KW-0235">DNA replication</keyword>
<dbReference type="Proteomes" id="UP000245884">
    <property type="component" value="Unassembled WGS sequence"/>
</dbReference>
<feature type="region of interest" description="Disordered" evidence="10">
    <location>
        <begin position="139"/>
        <end position="205"/>
    </location>
</feature>
<comment type="catalytic activity">
    <reaction evidence="8 9">
        <text>DNA(n) + a 2'-deoxyribonucleoside 5'-triphosphate = DNA(n+1) + diphosphate</text>
        <dbReference type="Rhea" id="RHEA:22508"/>
        <dbReference type="Rhea" id="RHEA-COMP:17339"/>
        <dbReference type="Rhea" id="RHEA-COMP:17340"/>
        <dbReference type="ChEBI" id="CHEBI:33019"/>
        <dbReference type="ChEBI" id="CHEBI:61560"/>
        <dbReference type="ChEBI" id="CHEBI:173112"/>
        <dbReference type="EC" id="2.7.7.7"/>
    </reaction>
</comment>
<reference evidence="12 13" key="1">
    <citation type="journal article" date="2018" name="Mol. Biol. Evol.">
        <title>Broad Genomic Sampling Reveals a Smut Pathogenic Ancestry of the Fungal Clade Ustilaginomycotina.</title>
        <authorList>
            <person name="Kijpornyongpan T."/>
            <person name="Mondo S.J."/>
            <person name="Barry K."/>
            <person name="Sandor L."/>
            <person name="Lee J."/>
            <person name="Lipzen A."/>
            <person name="Pangilinan J."/>
            <person name="LaButti K."/>
            <person name="Hainaut M."/>
            <person name="Henrissat B."/>
            <person name="Grigoriev I.V."/>
            <person name="Spatafora J.W."/>
            <person name="Aime M.C."/>
        </authorList>
    </citation>
    <scope>NUCLEOTIDE SEQUENCE [LARGE SCALE GENOMIC DNA]</scope>
    <source>
        <strain evidence="12 13">MCA 5214</strain>
    </source>
</reference>
<dbReference type="GeneID" id="37030552"/>
<dbReference type="InterPro" id="IPR010996">
    <property type="entry name" value="HHH_MUS81"/>
</dbReference>
<keyword evidence="13" id="KW-1185">Reference proteome</keyword>
<organism evidence="12 13">
    <name type="scientific">Jaminaea rosea</name>
    <dbReference type="NCBI Taxonomy" id="1569628"/>
    <lineage>
        <taxon>Eukaryota</taxon>
        <taxon>Fungi</taxon>
        <taxon>Dikarya</taxon>
        <taxon>Basidiomycota</taxon>
        <taxon>Ustilaginomycotina</taxon>
        <taxon>Exobasidiomycetes</taxon>
        <taxon>Microstromatales</taxon>
        <taxon>Microstromatales incertae sedis</taxon>
        <taxon>Jaminaea</taxon>
    </lineage>
</organism>
<feature type="compositionally biased region" description="Polar residues" evidence="10">
    <location>
        <begin position="187"/>
        <end position="196"/>
    </location>
</feature>
<dbReference type="GO" id="GO:0005634">
    <property type="term" value="C:nucleus"/>
    <property type="evidence" value="ECO:0007669"/>
    <property type="project" value="UniProtKB-SubCell"/>
</dbReference>
<dbReference type="GO" id="GO:0003677">
    <property type="term" value="F:DNA binding"/>
    <property type="evidence" value="ECO:0007669"/>
    <property type="project" value="UniProtKB-UniRule"/>
</dbReference>
<keyword evidence="2 9" id="KW-0808">Transferase</keyword>
<evidence type="ECO:0000313" key="13">
    <source>
        <dbReference type="Proteomes" id="UP000245884"/>
    </source>
</evidence>
<dbReference type="Pfam" id="PF14791">
    <property type="entry name" value="DNA_pol_B_thumb"/>
    <property type="match status" value="1"/>
</dbReference>
<dbReference type="PRINTS" id="PR00869">
    <property type="entry name" value="DNAPOLX"/>
</dbReference>
<dbReference type="SMART" id="SM00483">
    <property type="entry name" value="POLXc"/>
    <property type="match status" value="1"/>
</dbReference>
<dbReference type="Gene3D" id="1.10.150.20">
    <property type="entry name" value="5' to 3' exonuclease, C-terminal subdomain"/>
    <property type="match status" value="1"/>
</dbReference>
<evidence type="ECO:0000256" key="9">
    <source>
        <dbReference type="RuleBase" id="RU366014"/>
    </source>
</evidence>
<dbReference type="InterPro" id="IPR028207">
    <property type="entry name" value="DNA_pol_B_palm_palm"/>
</dbReference>
<feature type="compositionally biased region" description="Basic and acidic residues" evidence="10">
    <location>
        <begin position="151"/>
        <end position="165"/>
    </location>
</feature>
<evidence type="ECO:0000313" key="12">
    <source>
        <dbReference type="EMBL" id="PWN24552.1"/>
    </source>
</evidence>
<keyword evidence="6 9" id="KW-0239">DNA-directed DNA polymerase</keyword>
<evidence type="ECO:0000256" key="4">
    <source>
        <dbReference type="ARBA" id="ARBA00022705"/>
    </source>
</evidence>
<dbReference type="GO" id="GO:0046872">
    <property type="term" value="F:metal ion binding"/>
    <property type="evidence" value="ECO:0007669"/>
    <property type="project" value="UniProtKB-UniRule"/>
</dbReference>
<dbReference type="InterPro" id="IPR027421">
    <property type="entry name" value="DNA_pol_lamdba_lyase_dom_sf"/>
</dbReference>
<evidence type="ECO:0000256" key="2">
    <source>
        <dbReference type="ARBA" id="ARBA00022679"/>
    </source>
</evidence>
<feature type="region of interest" description="Disordered" evidence="10">
    <location>
        <begin position="1"/>
        <end position="25"/>
    </location>
</feature>
<dbReference type="OrthoDB" id="205514at2759"/>
<dbReference type="InterPro" id="IPR037160">
    <property type="entry name" value="DNA_Pol_thumb_sf"/>
</dbReference>
<dbReference type="Pfam" id="PF14716">
    <property type="entry name" value="HHH_8"/>
    <property type="match status" value="1"/>
</dbReference>
<dbReference type="InterPro" id="IPR002008">
    <property type="entry name" value="DNA_pol_X_beta-like"/>
</dbReference>
<evidence type="ECO:0000256" key="8">
    <source>
        <dbReference type="ARBA" id="ARBA00049244"/>
    </source>
</evidence>
<dbReference type="PANTHER" id="PTHR11276">
    <property type="entry name" value="DNA POLYMERASE TYPE-X FAMILY MEMBER"/>
    <property type="match status" value="1"/>
</dbReference>